<feature type="region of interest" description="Disordered" evidence="1">
    <location>
        <begin position="1"/>
        <end position="26"/>
    </location>
</feature>
<dbReference type="AlphaFoldDB" id="A0AAN8Y457"/>
<accession>A0AAN8Y457</accession>
<sequence>MTQKKKSDVDSEEKKGEDQHGPLRKQ</sequence>
<protein>
    <submittedName>
        <fullName evidence="2">Uncharacterized protein</fullName>
    </submittedName>
</protein>
<gene>
    <name evidence="2" type="ORF">RDI58_027234</name>
</gene>
<evidence type="ECO:0000313" key="3">
    <source>
        <dbReference type="Proteomes" id="UP001371456"/>
    </source>
</evidence>
<dbReference type="EMBL" id="JBANQN010000011">
    <property type="protein sequence ID" value="KAK6776233.1"/>
    <property type="molecule type" value="Genomic_DNA"/>
</dbReference>
<evidence type="ECO:0000313" key="2">
    <source>
        <dbReference type="EMBL" id="KAK6776233.1"/>
    </source>
</evidence>
<dbReference type="Proteomes" id="UP001371456">
    <property type="component" value="Unassembled WGS sequence"/>
</dbReference>
<comment type="caution">
    <text evidence="2">The sequence shown here is derived from an EMBL/GenBank/DDBJ whole genome shotgun (WGS) entry which is preliminary data.</text>
</comment>
<keyword evidence="3" id="KW-1185">Reference proteome</keyword>
<name>A0AAN8Y457_SOLBU</name>
<proteinExistence type="predicted"/>
<organism evidence="2 3">
    <name type="scientific">Solanum bulbocastanum</name>
    <name type="common">Wild potato</name>
    <dbReference type="NCBI Taxonomy" id="147425"/>
    <lineage>
        <taxon>Eukaryota</taxon>
        <taxon>Viridiplantae</taxon>
        <taxon>Streptophyta</taxon>
        <taxon>Embryophyta</taxon>
        <taxon>Tracheophyta</taxon>
        <taxon>Spermatophyta</taxon>
        <taxon>Magnoliopsida</taxon>
        <taxon>eudicotyledons</taxon>
        <taxon>Gunneridae</taxon>
        <taxon>Pentapetalae</taxon>
        <taxon>asterids</taxon>
        <taxon>lamiids</taxon>
        <taxon>Solanales</taxon>
        <taxon>Solanaceae</taxon>
        <taxon>Solanoideae</taxon>
        <taxon>Solaneae</taxon>
        <taxon>Solanum</taxon>
    </lineage>
</organism>
<reference evidence="2 3" key="1">
    <citation type="submission" date="2024-02" db="EMBL/GenBank/DDBJ databases">
        <title>de novo genome assembly of Solanum bulbocastanum strain 11H21.</title>
        <authorList>
            <person name="Hosaka A.J."/>
        </authorList>
    </citation>
    <scope>NUCLEOTIDE SEQUENCE [LARGE SCALE GENOMIC DNA]</scope>
    <source>
        <tissue evidence="2">Young leaves</tissue>
    </source>
</reference>
<evidence type="ECO:0000256" key="1">
    <source>
        <dbReference type="SAM" id="MobiDB-lite"/>
    </source>
</evidence>